<dbReference type="Proteomes" id="UP000295367">
    <property type="component" value="Unassembled WGS sequence"/>
</dbReference>
<name>A0A4R3XPL4_9PROT</name>
<dbReference type="AlphaFoldDB" id="A0A4R3XPL4"/>
<dbReference type="OrthoDB" id="2850580at2"/>
<evidence type="ECO:0000313" key="2">
    <source>
        <dbReference type="Proteomes" id="UP000295367"/>
    </source>
</evidence>
<proteinExistence type="predicted"/>
<organism evidence="1 2">
    <name type="scientific">Sulfurirhabdus autotrophica</name>
    <dbReference type="NCBI Taxonomy" id="1706046"/>
    <lineage>
        <taxon>Bacteria</taxon>
        <taxon>Pseudomonadati</taxon>
        <taxon>Pseudomonadota</taxon>
        <taxon>Betaproteobacteria</taxon>
        <taxon>Nitrosomonadales</taxon>
        <taxon>Sulfuricellaceae</taxon>
        <taxon>Sulfurirhabdus</taxon>
    </lineage>
</organism>
<keyword evidence="2" id="KW-1185">Reference proteome</keyword>
<accession>A0A4R3XPL4</accession>
<dbReference type="EMBL" id="SMCO01000043">
    <property type="protein sequence ID" value="TCV78213.1"/>
    <property type="molecule type" value="Genomic_DNA"/>
</dbReference>
<dbReference type="RefSeq" id="WP_124946282.1">
    <property type="nucleotide sequence ID" value="NZ_BHVT01000029.1"/>
</dbReference>
<sequence length="151" mass="16731">MNPTLAERFIAENGAAVVVDGVTVVNMYRRPVKHEQKIALHVLSAVQQPIQGLRIKLSEGTIRINNQDLKEVVVWLDTAPPDLEFLCNPKNGSSSELRVWNCWRDSNGVMQAWLGNAGIVAEETAKSVTLRCSTGTGVFDPSQLRVELQFM</sequence>
<reference evidence="1 2" key="1">
    <citation type="submission" date="2019-03" db="EMBL/GenBank/DDBJ databases">
        <title>Genomic Encyclopedia of Type Strains, Phase IV (KMG-IV): sequencing the most valuable type-strain genomes for metagenomic binning, comparative biology and taxonomic classification.</title>
        <authorList>
            <person name="Goeker M."/>
        </authorList>
    </citation>
    <scope>NUCLEOTIDE SEQUENCE [LARGE SCALE GENOMIC DNA]</scope>
    <source>
        <strain evidence="1 2">DSM 100309</strain>
    </source>
</reference>
<comment type="caution">
    <text evidence="1">The sequence shown here is derived from an EMBL/GenBank/DDBJ whole genome shotgun (WGS) entry which is preliminary data.</text>
</comment>
<evidence type="ECO:0000313" key="1">
    <source>
        <dbReference type="EMBL" id="TCV78213.1"/>
    </source>
</evidence>
<gene>
    <name evidence="1" type="ORF">EDC63_1432</name>
</gene>
<protein>
    <submittedName>
        <fullName evidence="1">Uncharacterized protein</fullName>
    </submittedName>
</protein>